<dbReference type="GO" id="GO:0005737">
    <property type="term" value="C:cytoplasm"/>
    <property type="evidence" value="ECO:0007669"/>
    <property type="project" value="TreeGrafter"/>
</dbReference>
<dbReference type="GO" id="GO:0016491">
    <property type="term" value="F:oxidoreductase activity"/>
    <property type="evidence" value="ECO:0007669"/>
    <property type="project" value="InterPro"/>
</dbReference>
<dbReference type="SUPFAM" id="SSF52777">
    <property type="entry name" value="CoA-dependent acyltransferases"/>
    <property type="match status" value="2"/>
</dbReference>
<evidence type="ECO:0000256" key="2">
    <source>
        <dbReference type="ARBA" id="ARBA00022450"/>
    </source>
</evidence>
<dbReference type="InterPro" id="IPR023213">
    <property type="entry name" value="CAT-like_dom_sf"/>
</dbReference>
<dbReference type="EMBL" id="JABFNT010000034">
    <property type="protein sequence ID" value="NOJ79235.1"/>
    <property type="molecule type" value="Genomic_DNA"/>
</dbReference>
<dbReference type="FunFam" id="3.40.50.980:FF:000001">
    <property type="entry name" value="Non-ribosomal peptide synthetase"/>
    <property type="match status" value="1"/>
</dbReference>
<dbReference type="InterPro" id="IPR025110">
    <property type="entry name" value="AMP-bd_C"/>
</dbReference>
<dbReference type="InterPro" id="IPR057737">
    <property type="entry name" value="Condensation_MtbB-like"/>
</dbReference>
<dbReference type="InterPro" id="IPR001242">
    <property type="entry name" value="Condensation_dom"/>
</dbReference>
<dbReference type="Pfam" id="PF00501">
    <property type="entry name" value="AMP-binding"/>
    <property type="match status" value="2"/>
</dbReference>
<dbReference type="FunFam" id="3.30.300.30:FF:000015">
    <property type="entry name" value="Nonribosomal peptide synthase SidD"/>
    <property type="match status" value="1"/>
</dbReference>
<feature type="domain" description="Carrier" evidence="6">
    <location>
        <begin position="890"/>
        <end position="967"/>
    </location>
</feature>
<dbReference type="InterPro" id="IPR045851">
    <property type="entry name" value="AMP-bd_C_sf"/>
</dbReference>
<comment type="cofactor">
    <cofactor evidence="1">
        <name>pantetheine 4'-phosphate</name>
        <dbReference type="ChEBI" id="CHEBI:47942"/>
    </cofactor>
</comment>
<comment type="caution">
    <text evidence="7">The sequence shown here is derived from an EMBL/GenBank/DDBJ whole genome shotgun (WGS) entry which is preliminary data.</text>
</comment>
<evidence type="ECO:0000259" key="6">
    <source>
        <dbReference type="PROSITE" id="PS50075"/>
    </source>
</evidence>
<dbReference type="SUPFAM" id="SSF56801">
    <property type="entry name" value="Acetyl-CoA synthetase-like"/>
    <property type="match status" value="2"/>
</dbReference>
<dbReference type="FunFam" id="3.40.50.12780:FF:000012">
    <property type="entry name" value="Non-ribosomal peptide synthetase"/>
    <property type="match status" value="1"/>
</dbReference>
<dbReference type="InterPro" id="IPR000873">
    <property type="entry name" value="AMP-dep_synth/lig_dom"/>
</dbReference>
<feature type="domain" description="Carrier" evidence="6">
    <location>
        <begin position="2308"/>
        <end position="2385"/>
    </location>
</feature>
<accession>A0A7Y4II36</accession>
<dbReference type="NCBIfam" id="TIGR01733">
    <property type="entry name" value="AA-adenyl-dom"/>
    <property type="match status" value="2"/>
</dbReference>
<dbReference type="Gene3D" id="3.30.300.30">
    <property type="match status" value="3"/>
</dbReference>
<dbReference type="Gene3D" id="2.30.38.10">
    <property type="entry name" value="Luciferase, Domain 3"/>
    <property type="match status" value="1"/>
</dbReference>
<keyword evidence="5" id="KW-0175">Coiled coil</keyword>
<dbReference type="GO" id="GO:0031177">
    <property type="term" value="F:phosphopantetheine binding"/>
    <property type="evidence" value="ECO:0007669"/>
    <property type="project" value="InterPro"/>
</dbReference>
<evidence type="ECO:0000256" key="1">
    <source>
        <dbReference type="ARBA" id="ARBA00001957"/>
    </source>
</evidence>
<dbReference type="FunFam" id="2.30.38.10:FF:000001">
    <property type="entry name" value="Non-ribosomal peptide synthetase PvdI"/>
    <property type="match status" value="1"/>
</dbReference>
<dbReference type="SMART" id="SM00823">
    <property type="entry name" value="PKS_PP"/>
    <property type="match status" value="2"/>
</dbReference>
<dbReference type="PROSITE" id="PS00012">
    <property type="entry name" value="PHOSPHOPANTETHEINE"/>
    <property type="match status" value="1"/>
</dbReference>
<dbReference type="SMART" id="SM01294">
    <property type="entry name" value="PKS_PP_betabranch"/>
    <property type="match status" value="1"/>
</dbReference>
<dbReference type="PROSITE" id="PS50075">
    <property type="entry name" value="CARRIER"/>
    <property type="match status" value="2"/>
</dbReference>
<dbReference type="GO" id="GO:0044550">
    <property type="term" value="P:secondary metabolite biosynthetic process"/>
    <property type="evidence" value="ECO:0007669"/>
    <property type="project" value="TreeGrafter"/>
</dbReference>
<dbReference type="Gene3D" id="3.30.559.10">
    <property type="entry name" value="Chloramphenicol acetyltransferase-like domain"/>
    <property type="match status" value="1"/>
</dbReference>
<dbReference type="RefSeq" id="WP_171441525.1">
    <property type="nucleotide sequence ID" value="NZ_JABFNT010000034.1"/>
</dbReference>
<dbReference type="InterPro" id="IPR010071">
    <property type="entry name" value="AA_adenyl_dom"/>
</dbReference>
<dbReference type="Pfam" id="PF13193">
    <property type="entry name" value="AMP-binding_C"/>
    <property type="match status" value="1"/>
</dbReference>
<keyword evidence="3" id="KW-0597">Phosphoprotein</keyword>
<dbReference type="SUPFAM" id="SSF47336">
    <property type="entry name" value="ACP-like"/>
    <property type="match status" value="2"/>
</dbReference>
<sequence>MRVLNVLVNTDFHALALEIIDYLIDAGHCAYVLRPPAELSKEWSERFTFNFTLVDAEEVSHHPIDLEFNTTAPRSPFGLDTLSLQLTHGDVGSFSAWLGRGDGHALLCQRPLPGTATPSVSTLIEAAKNVCIDSLILLARGDEPEGLSPLAPGNNHLAELAELSRALQHLSEEARQRAQREDCFSLLDALGPATSPERPLFERTLDRNLSSIEFELLGLGLQVLLNARQDGCYEYESRVGHARMRKAIEVRGRSDFPSLRDLLDRPIYGIQDNTFFDYDTAFDGPPPGLCLCYDSPGLHSAAPLTLSYHSASQHLKVSAVDHPFFAHLWEHIEFFIFRLDDFVRGAICFRQLLALPDALIQRYVIEENQTERSFPSDQTIHGLFEEQARLRPDEVAVIHRDVKLTYRELNQRANQLARYLQEAHAVLPGSLIGLYHSRSEQLLVAILGILKLGCAYVPLDLASPVSRTLSILDDSRVRLLLTDAACIQKLEAGLHRPTAQSPIVLDSEEVQHALQAMGSEDLGANPTSRALAYVIYTSGTTGKPKGVAVEHQSFVNIATDISARLSFTPGDRILAVTTVAFDISTLELLMPLMRGGSLVVAEQADLLDPSKLLFLIEEVGVSVVQATPSLWQTIVPHLKGRKLAIRALCGGEALPPSLAGQLVASVIECWNVYGPTETTVWSTTFLLDEHESRVLIGRPLANTQCYVLDAEQQPLPPGVPGELYIGGQGLARSYLNAPELTATRFVPNPLPGTPGGRLYRTGDLVRYLPCGNLEFFGRNDFQVKLRGHRIELGEIESALKQHPTVEHSLVVVMRHGAHGSSENQFLVGYYVAPEPIEDARLRAHLEACLPDYMVPAALMHLRRLPLNQNGKVDRAALPPPSLARTGVHVPPATELHRHLHGLWAKVLEAPEQRIGITDSFFSLGGNSISAIRLMNSINSALKANITIRDIFDARTIERLSDVVSASLGRFAYQDHLIHGIDEEALHSPFPLNNVQQGYYFGRFNSFELSNISTHVYSEFRYRRLDPARLEAALNRLIARHPALRTQFNDGQQHFLREHGHYAIAVHELRSMAELEELRARYSHKVYDPDQYPLFDIVVSRLDGVYRLHISFDAIIIDMASFRILFEEWSQLYQSPTQQLPCLGVTYRDYVLAYERIREGELFAKARRYWEGKADAYELELKLPLAVHPSSIVKPHFKRMSRTIPTSVWESLLARCRRHGISPTALILELYSQVLSRWSGQERLCVNLTLFNRLPLHADIDGIIGDFTVLELFDYRLEPRKTIVEKLRGVHDALLQDIEHNLFDGIDFQRLLKMQRGIPGNKVIAPAVLTSVLGMKGKASMFELPLGDSYLGIDYAISQTAQVWLDNKAYETDDGFVAEWDYVEQLFDEQVISDMHSAYCAAIEGLARLDWEAAAFPAIEAPAHDLVLIHEANSARQPRASQTLFGRYEQEFSRQGWEARTAVTDVALGRTFSHGQLHRDSHCLALQLAALRRRSPTALIAVLSEKGYLQVVATLAIMKSGAAYLPLNSEWPAGRIDEVMVQANTPVILASRAQLKRDEIQALAGRYQLLDLDALVSSEAQAPLASSEQTLPDVHPDDVAYVIFTSGSTGKPKGVTISHRGAVNTIDAINSRFMVSSRDSVLALSELSFDLSVYDLFGVLAAGGNIVFPIQAETKNPAHWLELVEKHGITLWNTVPQLAGLLLDEASGSTGRLASLRLFLLSGDWIPTSLPGRIRGQCPNSLVMSLGGATEGSIWSIWYEIAQVDPSWSSIPYGTAMPNQGMYVLDGQLQHCPVGVTGEIYIGGEGVALNYWRAPALSEARFIQHPHLGRLYRTGDQGRWSRAGHIEFLGRNDFQVKLNGYRVELEEISAKLCQVPGVDSAVVRIHKSKGREHVVAYLVPTPEPDRPAEHIQLDSFLLASHGLLDDATTQHPLPIVPDEGAWCLRKSYRQFLSRPMESASLLEAVQETLGARQPMLSLVHRELDWTTLAALLTPLAAMRLEGRALPKYRYPSAGSTYPVRSWLKLGSATAGLPRGSYYFHPVRHQLCNVEGASAELFDDDDRDQLALSIHWPAITPLYGAQSRRLALLELGHILRFLSERLREQRIAHEVVLMEHPLDTDNTVVCRIILGGEGSGFEPAPLVPRCFQKAEDGRSYAEVAGPGRFPVSHGAIPGKVADAHAILRQAQYAVVFEGDESIQMLVSAGYLSQRLADELHERELGSCMLGVKLTERSIYGMAVGPIEPSAQAQPDSPLQREALRGALNRELASVLPDYMLPEFYHLLESLPLTPNGKLAVDRLPTIDFSMPRVAPKNAVEAILASIWQKTLDLPEDSVSTDQSFFSLGGNSLSAMRLVRALNVELGLNIKLKDIYQHNTISALARAFVPAPEAATREEGEL</sequence>
<name>A0A7Y4II36_MYXXA</name>
<dbReference type="GO" id="GO:0043041">
    <property type="term" value="P:amino acid activation for nonribosomal peptide biosynthetic process"/>
    <property type="evidence" value="ECO:0007669"/>
    <property type="project" value="TreeGrafter"/>
</dbReference>
<protein>
    <submittedName>
        <fullName evidence="7">Amino acid adenylation domain-containing protein</fullName>
    </submittedName>
</protein>
<proteinExistence type="predicted"/>
<dbReference type="InterPro" id="IPR000415">
    <property type="entry name" value="Nitroreductase-like"/>
</dbReference>
<dbReference type="InterPro" id="IPR020806">
    <property type="entry name" value="PKS_PP-bd"/>
</dbReference>
<dbReference type="InterPro" id="IPR009081">
    <property type="entry name" value="PP-bd_ACP"/>
</dbReference>
<dbReference type="Gene3D" id="3.40.50.980">
    <property type="match status" value="2"/>
</dbReference>
<dbReference type="Gene3D" id="3.40.50.12780">
    <property type="entry name" value="N-terminal domain of ligase-like"/>
    <property type="match status" value="1"/>
</dbReference>
<dbReference type="InterPro" id="IPR006162">
    <property type="entry name" value="Ppantetheine_attach_site"/>
</dbReference>
<dbReference type="NCBIfam" id="NF003417">
    <property type="entry name" value="PRK04813.1"/>
    <property type="match status" value="3"/>
</dbReference>
<evidence type="ECO:0000256" key="3">
    <source>
        <dbReference type="ARBA" id="ARBA00022553"/>
    </source>
</evidence>
<keyword evidence="4" id="KW-0436">Ligase</keyword>
<gene>
    <name evidence="7" type="ORF">HNV28_12945</name>
</gene>
<dbReference type="InterPro" id="IPR020845">
    <property type="entry name" value="AMP-binding_CS"/>
</dbReference>
<dbReference type="PROSITE" id="PS00455">
    <property type="entry name" value="AMP_BINDING"/>
    <property type="match status" value="2"/>
</dbReference>
<evidence type="ECO:0000313" key="8">
    <source>
        <dbReference type="Proteomes" id="UP000533080"/>
    </source>
</evidence>
<dbReference type="Pfam" id="PF00550">
    <property type="entry name" value="PP-binding"/>
    <property type="match status" value="2"/>
</dbReference>
<dbReference type="Gene3D" id="1.10.1200.10">
    <property type="entry name" value="ACP-like"/>
    <property type="match status" value="2"/>
</dbReference>
<evidence type="ECO:0000256" key="4">
    <source>
        <dbReference type="ARBA" id="ARBA00022598"/>
    </source>
</evidence>
<dbReference type="CDD" id="cd19535">
    <property type="entry name" value="Cyc_NRPS"/>
    <property type="match status" value="1"/>
</dbReference>
<dbReference type="Pfam" id="PF00668">
    <property type="entry name" value="Condensation"/>
    <property type="match status" value="1"/>
</dbReference>
<dbReference type="InterPro" id="IPR036736">
    <property type="entry name" value="ACP-like_sf"/>
</dbReference>
<reference evidence="7 8" key="1">
    <citation type="submission" date="2020-05" db="EMBL/GenBank/DDBJ databases">
        <authorList>
            <person name="Whitworth D."/>
        </authorList>
    </citation>
    <scope>NUCLEOTIDE SEQUENCE [LARGE SCALE GENOMIC DNA]</scope>
    <source>
        <strain evidence="7 8">AM005</strain>
    </source>
</reference>
<keyword evidence="2" id="KW-0596">Phosphopantetheine</keyword>
<evidence type="ECO:0000313" key="7">
    <source>
        <dbReference type="EMBL" id="NOJ79235.1"/>
    </source>
</evidence>
<dbReference type="Gene3D" id="3.40.109.10">
    <property type="entry name" value="NADH Oxidase"/>
    <property type="match status" value="1"/>
</dbReference>
<dbReference type="FunFam" id="3.30.559.10:FF:000023">
    <property type="entry name" value="Non-ribosomal peptide synthetase"/>
    <property type="match status" value="1"/>
</dbReference>
<evidence type="ECO:0000256" key="5">
    <source>
        <dbReference type="SAM" id="Coils"/>
    </source>
</evidence>
<feature type="coiled-coil region" evidence="5">
    <location>
        <begin position="153"/>
        <end position="180"/>
    </location>
</feature>
<dbReference type="Proteomes" id="UP000533080">
    <property type="component" value="Unassembled WGS sequence"/>
</dbReference>
<dbReference type="PANTHER" id="PTHR45527">
    <property type="entry name" value="NONRIBOSOMAL PEPTIDE SYNTHETASE"/>
    <property type="match status" value="1"/>
</dbReference>
<dbReference type="InterPro" id="IPR042099">
    <property type="entry name" value="ANL_N_sf"/>
</dbReference>
<dbReference type="Gene3D" id="3.30.559.30">
    <property type="entry name" value="Nonribosomal peptide synthetase, condensation domain"/>
    <property type="match status" value="1"/>
</dbReference>
<dbReference type="PANTHER" id="PTHR45527:SF1">
    <property type="entry name" value="FATTY ACID SYNTHASE"/>
    <property type="match status" value="1"/>
</dbReference>
<organism evidence="7 8">
    <name type="scientific">Myxococcus xanthus</name>
    <dbReference type="NCBI Taxonomy" id="34"/>
    <lineage>
        <taxon>Bacteria</taxon>
        <taxon>Pseudomonadati</taxon>
        <taxon>Myxococcota</taxon>
        <taxon>Myxococcia</taxon>
        <taxon>Myxococcales</taxon>
        <taxon>Cystobacterineae</taxon>
        <taxon>Myxococcaceae</taxon>
        <taxon>Myxococcus</taxon>
    </lineage>
</organism>